<protein>
    <submittedName>
        <fullName evidence="2">Uncharacterized protein</fullName>
    </submittedName>
</protein>
<dbReference type="Proteomes" id="UP001152798">
    <property type="component" value="Chromosome 6"/>
</dbReference>
<feature type="region of interest" description="Disordered" evidence="1">
    <location>
        <begin position="1"/>
        <end position="21"/>
    </location>
</feature>
<evidence type="ECO:0000256" key="1">
    <source>
        <dbReference type="SAM" id="MobiDB-lite"/>
    </source>
</evidence>
<gene>
    <name evidence="2" type="ORF">NEZAVI_LOCUS14039</name>
</gene>
<evidence type="ECO:0000313" key="2">
    <source>
        <dbReference type="EMBL" id="CAH1405991.1"/>
    </source>
</evidence>
<reference evidence="2" key="1">
    <citation type="submission" date="2022-01" db="EMBL/GenBank/DDBJ databases">
        <authorList>
            <person name="King R."/>
        </authorList>
    </citation>
    <scope>NUCLEOTIDE SEQUENCE</scope>
</reference>
<proteinExistence type="predicted"/>
<evidence type="ECO:0000313" key="3">
    <source>
        <dbReference type="Proteomes" id="UP001152798"/>
    </source>
</evidence>
<sequence>MSRDGVARGGPSKMASEREVLCKRPVTSPAELVRMRNHPTSSRIELSKSERELRTWGDYMGDTSRLGNANPQISLLAIRLCQLNYRIGGG</sequence>
<dbReference type="EMBL" id="OV725082">
    <property type="protein sequence ID" value="CAH1405991.1"/>
    <property type="molecule type" value="Genomic_DNA"/>
</dbReference>
<keyword evidence="3" id="KW-1185">Reference proteome</keyword>
<organism evidence="2 3">
    <name type="scientific">Nezara viridula</name>
    <name type="common">Southern green stink bug</name>
    <name type="synonym">Cimex viridulus</name>
    <dbReference type="NCBI Taxonomy" id="85310"/>
    <lineage>
        <taxon>Eukaryota</taxon>
        <taxon>Metazoa</taxon>
        <taxon>Ecdysozoa</taxon>
        <taxon>Arthropoda</taxon>
        <taxon>Hexapoda</taxon>
        <taxon>Insecta</taxon>
        <taxon>Pterygota</taxon>
        <taxon>Neoptera</taxon>
        <taxon>Paraneoptera</taxon>
        <taxon>Hemiptera</taxon>
        <taxon>Heteroptera</taxon>
        <taxon>Panheteroptera</taxon>
        <taxon>Pentatomomorpha</taxon>
        <taxon>Pentatomoidea</taxon>
        <taxon>Pentatomidae</taxon>
        <taxon>Pentatominae</taxon>
        <taxon>Nezara</taxon>
    </lineage>
</organism>
<dbReference type="AlphaFoldDB" id="A0A9P0HPU1"/>
<name>A0A9P0HPU1_NEZVI</name>
<accession>A0A9P0HPU1</accession>